<reference evidence="2 3" key="1">
    <citation type="submission" date="2019-09" db="EMBL/GenBank/DDBJ databases">
        <title>Taxonomic organization of the family Brucellaceae based on a phylogenomic approach.</title>
        <authorList>
            <person name="Leclercq S."/>
            <person name="Cloeckaert A."/>
            <person name="Zygmunt M.S."/>
        </authorList>
    </citation>
    <scope>NUCLEOTIDE SEQUENCE [LARGE SCALE GENOMIC DNA]</scope>
    <source>
        <strain evidence="2 3">CCUG 34461</strain>
    </source>
</reference>
<evidence type="ECO:0000256" key="1">
    <source>
        <dbReference type="SAM" id="MobiDB-lite"/>
    </source>
</evidence>
<dbReference type="RefSeq" id="WP_151576634.1">
    <property type="nucleotide sequence ID" value="NZ_WBWX01000004.1"/>
</dbReference>
<feature type="region of interest" description="Disordered" evidence="1">
    <location>
        <begin position="87"/>
        <end position="106"/>
    </location>
</feature>
<proteinExistence type="predicted"/>
<name>A0A6I0DP36_BRUAN</name>
<sequence>MTLYNNINGNYYTREEIILLRKLIRDATHVVPESMSADRPTELALQVIRIYNNLSATKSHSPIGQRRIATAIFNQLTQQNLYTHLKPSAGPAFAGSTTNRLTEEEE</sequence>
<dbReference type="AlphaFoldDB" id="A0A6I0DP36"/>
<dbReference type="Proteomes" id="UP000441102">
    <property type="component" value="Unassembled WGS sequence"/>
</dbReference>
<dbReference type="EMBL" id="WBWX01000004">
    <property type="protein sequence ID" value="KAB2797274.1"/>
    <property type="molecule type" value="Genomic_DNA"/>
</dbReference>
<protein>
    <submittedName>
        <fullName evidence="2">Uncharacterized protein</fullName>
    </submittedName>
</protein>
<gene>
    <name evidence="2" type="ORF">F9L06_13110</name>
</gene>
<organism evidence="2 3">
    <name type="scientific">Brucella anthropi</name>
    <name type="common">Ochrobactrum anthropi</name>
    <dbReference type="NCBI Taxonomy" id="529"/>
    <lineage>
        <taxon>Bacteria</taxon>
        <taxon>Pseudomonadati</taxon>
        <taxon>Pseudomonadota</taxon>
        <taxon>Alphaproteobacteria</taxon>
        <taxon>Hyphomicrobiales</taxon>
        <taxon>Brucellaceae</taxon>
        <taxon>Brucella/Ochrobactrum group</taxon>
        <taxon>Brucella</taxon>
    </lineage>
</organism>
<accession>A0A6I0DP36</accession>
<evidence type="ECO:0000313" key="3">
    <source>
        <dbReference type="Proteomes" id="UP000441102"/>
    </source>
</evidence>
<evidence type="ECO:0000313" key="2">
    <source>
        <dbReference type="EMBL" id="KAB2797274.1"/>
    </source>
</evidence>
<comment type="caution">
    <text evidence="2">The sequence shown here is derived from an EMBL/GenBank/DDBJ whole genome shotgun (WGS) entry which is preliminary data.</text>
</comment>